<dbReference type="InterPro" id="IPR050559">
    <property type="entry name" value="P-Pant_transferase_sf"/>
</dbReference>
<evidence type="ECO:0000313" key="11">
    <source>
        <dbReference type="EMBL" id="CAF2085363.1"/>
    </source>
</evidence>
<evidence type="ECO:0000313" key="12">
    <source>
        <dbReference type="EMBL" id="CAF3787459.1"/>
    </source>
</evidence>
<feature type="domain" description="4'-phosphopantetheinyl transferase N-terminal" evidence="10">
    <location>
        <begin position="10"/>
        <end position="101"/>
    </location>
</feature>
<proteinExistence type="inferred from homology"/>
<dbReference type="InterPro" id="IPR055066">
    <property type="entry name" value="AASDHPPT_N"/>
</dbReference>
<protein>
    <recommendedName>
        <fullName evidence="3">L-aminoadipate-semialdehyde dehydrogenase-phosphopantetheinyl transferase</fullName>
        <ecNumber evidence="2">2.7.8.7</ecNumber>
    </recommendedName>
    <alternativeName>
        <fullName evidence="5">4'-phosphopantetheinyl transferase</fullName>
    </alternativeName>
    <alternativeName>
        <fullName evidence="6">Alpha-aminoadipic semialdehyde dehydrogenase-phosphopantetheinyl transferase</fullName>
    </alternativeName>
</protein>
<comment type="catalytic activity">
    <reaction evidence="7">
        <text>apo-[ACP] + CoA = holo-[ACP] + adenosine 3',5'-bisphosphate + H(+)</text>
        <dbReference type="Rhea" id="RHEA:12068"/>
        <dbReference type="Rhea" id="RHEA-COMP:9685"/>
        <dbReference type="Rhea" id="RHEA-COMP:9690"/>
        <dbReference type="ChEBI" id="CHEBI:15378"/>
        <dbReference type="ChEBI" id="CHEBI:29999"/>
        <dbReference type="ChEBI" id="CHEBI:57287"/>
        <dbReference type="ChEBI" id="CHEBI:58343"/>
        <dbReference type="ChEBI" id="CHEBI:64479"/>
        <dbReference type="EC" id="2.7.8.7"/>
    </reaction>
    <physiologicalReaction direction="left-to-right" evidence="7">
        <dbReference type="Rhea" id="RHEA:12069"/>
    </physiologicalReaction>
</comment>
<comment type="caution">
    <text evidence="11">The sequence shown here is derived from an EMBL/GenBank/DDBJ whole genome shotgun (WGS) entry which is preliminary data.</text>
</comment>
<evidence type="ECO:0000256" key="8">
    <source>
        <dbReference type="ARBA" id="ARBA00048794"/>
    </source>
</evidence>
<sequence length="280" mass="33457">MHRYYINCNNWKPARDEWLYATRCITKTELERIDKFVFQRDAKFALAGQLLIRYLLSKALKRTSSSFEVKRTERGRPFIESTTKFDFNLSHHNQLVCIAGTFDGLIGCDTMEYQVNSKPRESIESLTNLLRREFTKDEYNFILNRTEDEKKRFAHFHRLWCLKESYVKWLGYGIGFTLSRLNFCIKTEEFNRDDSKQVLSDTKLEIDNKLIDEKLRFDEQIIYLPDNEQQIITLCLSDKNNCEPFIELTIDEILESCTPLDENKQDEEIWWIHFQGKQPK</sequence>
<organism evidence="11 13">
    <name type="scientific">Rotaria magnacalcarata</name>
    <dbReference type="NCBI Taxonomy" id="392030"/>
    <lineage>
        <taxon>Eukaryota</taxon>
        <taxon>Metazoa</taxon>
        <taxon>Spiralia</taxon>
        <taxon>Gnathifera</taxon>
        <taxon>Rotifera</taxon>
        <taxon>Eurotatoria</taxon>
        <taxon>Bdelloidea</taxon>
        <taxon>Philodinida</taxon>
        <taxon>Philodinidae</taxon>
        <taxon>Rotaria</taxon>
    </lineage>
</organism>
<dbReference type="Gene3D" id="3.90.470.20">
    <property type="entry name" value="4'-phosphopantetheinyl transferase domain"/>
    <property type="match status" value="2"/>
</dbReference>
<dbReference type="EMBL" id="CAJNRG010006376">
    <property type="protein sequence ID" value="CAF2085363.1"/>
    <property type="molecule type" value="Genomic_DNA"/>
</dbReference>
<dbReference type="PANTHER" id="PTHR12215:SF10">
    <property type="entry name" value="L-AMINOADIPATE-SEMIALDEHYDE DEHYDROGENASE-PHOSPHOPANTETHEINYL TRANSFERASE"/>
    <property type="match status" value="1"/>
</dbReference>
<dbReference type="EMBL" id="CAJOBF010000270">
    <property type="protein sequence ID" value="CAF3787459.1"/>
    <property type="molecule type" value="Genomic_DNA"/>
</dbReference>
<accession>A0A816SGK7</accession>
<dbReference type="GO" id="GO:0019878">
    <property type="term" value="P:lysine biosynthetic process via aminoadipic acid"/>
    <property type="evidence" value="ECO:0007669"/>
    <property type="project" value="TreeGrafter"/>
</dbReference>
<reference evidence="11" key="1">
    <citation type="submission" date="2021-02" db="EMBL/GenBank/DDBJ databases">
        <authorList>
            <person name="Nowell W R."/>
        </authorList>
    </citation>
    <scope>NUCLEOTIDE SEQUENCE</scope>
</reference>
<dbReference type="SUPFAM" id="SSF56214">
    <property type="entry name" value="4'-phosphopantetheinyl transferase"/>
    <property type="match status" value="2"/>
</dbReference>
<dbReference type="Proteomes" id="UP000663842">
    <property type="component" value="Unassembled WGS sequence"/>
</dbReference>
<dbReference type="GO" id="GO:0000287">
    <property type="term" value="F:magnesium ion binding"/>
    <property type="evidence" value="ECO:0007669"/>
    <property type="project" value="InterPro"/>
</dbReference>
<evidence type="ECO:0000259" key="10">
    <source>
        <dbReference type="Pfam" id="PF22624"/>
    </source>
</evidence>
<evidence type="ECO:0000256" key="5">
    <source>
        <dbReference type="ARBA" id="ARBA00030484"/>
    </source>
</evidence>
<dbReference type="PANTHER" id="PTHR12215">
    <property type="entry name" value="PHOSPHOPANTETHEINE TRANSFERASE"/>
    <property type="match status" value="1"/>
</dbReference>
<dbReference type="AlphaFoldDB" id="A0A816SGK7"/>
<dbReference type="Proteomes" id="UP000663887">
    <property type="component" value="Unassembled WGS sequence"/>
</dbReference>
<keyword evidence="4" id="KW-0808">Transferase</keyword>
<dbReference type="Pfam" id="PF01648">
    <property type="entry name" value="ACPS"/>
    <property type="match status" value="1"/>
</dbReference>
<evidence type="ECO:0000256" key="1">
    <source>
        <dbReference type="ARBA" id="ARBA00006195"/>
    </source>
</evidence>
<gene>
    <name evidence="12" type="ORF">UXM345_LOCUS4022</name>
    <name evidence="11" type="ORF">XDN619_LOCUS15569</name>
</gene>
<dbReference type="GO" id="GO:0008897">
    <property type="term" value="F:holo-[acyl-carrier-protein] synthase activity"/>
    <property type="evidence" value="ECO:0007669"/>
    <property type="project" value="UniProtKB-EC"/>
</dbReference>
<dbReference type="InterPro" id="IPR008278">
    <property type="entry name" value="4-PPantetheinyl_Trfase_dom"/>
</dbReference>
<evidence type="ECO:0000256" key="2">
    <source>
        <dbReference type="ARBA" id="ARBA00013172"/>
    </source>
</evidence>
<dbReference type="EC" id="2.7.8.7" evidence="2"/>
<feature type="domain" description="4'-phosphopantetheinyl transferase" evidence="9">
    <location>
        <begin position="106"/>
        <end position="185"/>
    </location>
</feature>
<dbReference type="InterPro" id="IPR037143">
    <property type="entry name" value="4-PPantetheinyl_Trfase_dom_sf"/>
</dbReference>
<dbReference type="GO" id="GO:0005829">
    <property type="term" value="C:cytosol"/>
    <property type="evidence" value="ECO:0007669"/>
    <property type="project" value="TreeGrafter"/>
</dbReference>
<evidence type="ECO:0000256" key="3">
    <source>
        <dbReference type="ARBA" id="ARBA00016301"/>
    </source>
</evidence>
<comment type="similarity">
    <text evidence="1">Belongs to the P-Pant transferase superfamily. AcpS family.</text>
</comment>
<comment type="catalytic activity">
    <reaction evidence="8">
        <text>apo-[ACP] + acetyl-CoA = acetyl-[ACP] + adenosine 3',5'-bisphosphate + H(+)</text>
        <dbReference type="Rhea" id="RHEA:46564"/>
        <dbReference type="Rhea" id="RHEA-COMP:9621"/>
        <dbReference type="Rhea" id="RHEA-COMP:9690"/>
        <dbReference type="ChEBI" id="CHEBI:15378"/>
        <dbReference type="ChEBI" id="CHEBI:29999"/>
        <dbReference type="ChEBI" id="CHEBI:57288"/>
        <dbReference type="ChEBI" id="CHEBI:58343"/>
        <dbReference type="ChEBI" id="CHEBI:78446"/>
    </reaction>
    <physiologicalReaction direction="left-to-right" evidence="8">
        <dbReference type="Rhea" id="RHEA:46565"/>
    </physiologicalReaction>
</comment>
<evidence type="ECO:0000259" key="9">
    <source>
        <dbReference type="Pfam" id="PF01648"/>
    </source>
</evidence>
<evidence type="ECO:0000256" key="4">
    <source>
        <dbReference type="ARBA" id="ARBA00022679"/>
    </source>
</evidence>
<name>A0A816SGK7_9BILA</name>
<evidence type="ECO:0000313" key="13">
    <source>
        <dbReference type="Proteomes" id="UP000663887"/>
    </source>
</evidence>
<evidence type="ECO:0000256" key="7">
    <source>
        <dbReference type="ARBA" id="ARBA00048641"/>
    </source>
</evidence>
<evidence type="ECO:0000256" key="6">
    <source>
        <dbReference type="ARBA" id="ARBA00033443"/>
    </source>
</evidence>
<dbReference type="Pfam" id="PF22624">
    <property type="entry name" value="AASDHPPT_N"/>
    <property type="match status" value="1"/>
</dbReference>